<keyword evidence="3" id="KW-1185">Reference proteome</keyword>
<organism evidence="2 3">
    <name type="scientific">Gossypium lobatum</name>
    <dbReference type="NCBI Taxonomy" id="34289"/>
    <lineage>
        <taxon>Eukaryota</taxon>
        <taxon>Viridiplantae</taxon>
        <taxon>Streptophyta</taxon>
        <taxon>Embryophyta</taxon>
        <taxon>Tracheophyta</taxon>
        <taxon>Spermatophyta</taxon>
        <taxon>Magnoliopsida</taxon>
        <taxon>eudicotyledons</taxon>
        <taxon>Gunneridae</taxon>
        <taxon>Pentapetalae</taxon>
        <taxon>rosids</taxon>
        <taxon>malvids</taxon>
        <taxon>Malvales</taxon>
        <taxon>Malvaceae</taxon>
        <taxon>Malvoideae</taxon>
        <taxon>Gossypium</taxon>
    </lineage>
</organism>
<dbReference type="AlphaFoldDB" id="A0A7J8N123"/>
<evidence type="ECO:0000313" key="3">
    <source>
        <dbReference type="Proteomes" id="UP000593572"/>
    </source>
</evidence>
<feature type="transmembrane region" description="Helical" evidence="1">
    <location>
        <begin position="20"/>
        <end position="37"/>
    </location>
</feature>
<evidence type="ECO:0000256" key="1">
    <source>
        <dbReference type="SAM" id="Phobius"/>
    </source>
</evidence>
<protein>
    <submittedName>
        <fullName evidence="2">Uncharacterized protein</fullName>
    </submittedName>
</protein>
<keyword evidence="1" id="KW-0472">Membrane</keyword>
<dbReference type="EMBL" id="JABEZX010000011">
    <property type="protein sequence ID" value="MBA0570594.1"/>
    <property type="molecule type" value="Genomic_DNA"/>
</dbReference>
<name>A0A7J8N123_9ROSI</name>
<feature type="non-terminal residue" evidence="2">
    <location>
        <position position="76"/>
    </location>
</feature>
<proteinExistence type="predicted"/>
<comment type="caution">
    <text evidence="2">The sequence shown here is derived from an EMBL/GenBank/DDBJ whole genome shotgun (WGS) entry which is preliminary data.</text>
</comment>
<sequence>IYEFNPRKALFQTICKTTKAFFFNFFFLYLHFLPIYMNSIQEEFHSKPYASLGMKTGGKRKIKIKIIENEDNRLIS</sequence>
<evidence type="ECO:0000313" key="2">
    <source>
        <dbReference type="EMBL" id="MBA0570594.1"/>
    </source>
</evidence>
<keyword evidence="1" id="KW-0812">Transmembrane</keyword>
<feature type="non-terminal residue" evidence="2">
    <location>
        <position position="1"/>
    </location>
</feature>
<gene>
    <name evidence="2" type="ORF">Golob_004224</name>
</gene>
<reference evidence="2 3" key="1">
    <citation type="journal article" date="2019" name="Genome Biol. Evol.">
        <title>Insights into the evolution of the New World diploid cottons (Gossypium, subgenus Houzingenia) based on genome sequencing.</title>
        <authorList>
            <person name="Grover C.E."/>
            <person name="Arick M.A. 2nd"/>
            <person name="Thrash A."/>
            <person name="Conover J.L."/>
            <person name="Sanders W.S."/>
            <person name="Peterson D.G."/>
            <person name="Frelichowski J.E."/>
            <person name="Scheffler J.A."/>
            <person name="Scheffler B.E."/>
            <person name="Wendel J.F."/>
        </authorList>
    </citation>
    <scope>NUCLEOTIDE SEQUENCE [LARGE SCALE GENOMIC DNA]</scope>
    <source>
        <strain evidence="2">157</strain>
        <tissue evidence="2">Leaf</tissue>
    </source>
</reference>
<dbReference type="Proteomes" id="UP000593572">
    <property type="component" value="Unassembled WGS sequence"/>
</dbReference>
<keyword evidence="1" id="KW-1133">Transmembrane helix</keyword>
<accession>A0A7J8N123</accession>